<dbReference type="GO" id="GO:0016279">
    <property type="term" value="F:protein-lysine N-methyltransferase activity"/>
    <property type="evidence" value="ECO:0007669"/>
    <property type="project" value="InterPro"/>
</dbReference>
<dbReference type="Pfam" id="PF09273">
    <property type="entry name" value="Rubis-subs-bind"/>
    <property type="match status" value="1"/>
</dbReference>
<protein>
    <recommendedName>
        <fullName evidence="4">SET domain-containing protein</fullName>
    </recommendedName>
</protein>
<keyword evidence="6" id="KW-1185">Reference proteome</keyword>
<evidence type="ECO:0000256" key="2">
    <source>
        <dbReference type="ARBA" id="ARBA00022679"/>
    </source>
</evidence>
<reference evidence="5" key="1">
    <citation type="submission" date="2021-01" db="EMBL/GenBank/DDBJ databases">
        <authorList>
            <person name="Zahm M."/>
            <person name="Roques C."/>
            <person name="Cabau C."/>
            <person name="Klopp C."/>
            <person name="Donnadieu C."/>
            <person name="Jouanno E."/>
            <person name="Lampietro C."/>
            <person name="Louis A."/>
            <person name="Herpin A."/>
            <person name="Echchiki A."/>
            <person name="Berthelot C."/>
            <person name="Parey E."/>
            <person name="Roest-Crollius H."/>
            <person name="Braasch I."/>
            <person name="Postlethwait J."/>
            <person name="Bobe J."/>
            <person name="Montfort J."/>
            <person name="Bouchez O."/>
            <person name="Begum T."/>
            <person name="Mejri S."/>
            <person name="Adams A."/>
            <person name="Chen W.-J."/>
            <person name="Guiguen Y."/>
        </authorList>
    </citation>
    <scope>NUCLEOTIDE SEQUENCE</scope>
    <source>
        <strain evidence="5">YG-15Mar2019-1</strain>
        <tissue evidence="5">Brain</tissue>
    </source>
</reference>
<organism evidence="5 6">
    <name type="scientific">Megalops atlanticus</name>
    <name type="common">Tarpon</name>
    <name type="synonym">Clupea gigantea</name>
    <dbReference type="NCBI Taxonomy" id="7932"/>
    <lineage>
        <taxon>Eukaryota</taxon>
        <taxon>Metazoa</taxon>
        <taxon>Chordata</taxon>
        <taxon>Craniata</taxon>
        <taxon>Vertebrata</taxon>
        <taxon>Euteleostomi</taxon>
        <taxon>Actinopterygii</taxon>
        <taxon>Neopterygii</taxon>
        <taxon>Teleostei</taxon>
        <taxon>Elopiformes</taxon>
        <taxon>Megalopidae</taxon>
        <taxon>Megalops</taxon>
    </lineage>
</organism>
<dbReference type="PANTHER" id="PTHR13271">
    <property type="entry name" value="UNCHARACTERIZED PUTATIVE METHYLTRANSFERASE"/>
    <property type="match status" value="1"/>
</dbReference>
<keyword evidence="3" id="KW-0949">S-adenosyl-L-methionine</keyword>
<dbReference type="Gene3D" id="3.90.1420.10">
    <property type="entry name" value="Rubisco LSMT, substrate-binding domain"/>
    <property type="match status" value="1"/>
</dbReference>
<dbReference type="EMBL" id="JAFDVH010000015">
    <property type="protein sequence ID" value="KAG7463714.1"/>
    <property type="molecule type" value="Genomic_DNA"/>
</dbReference>
<dbReference type="Gene3D" id="3.90.1410.10">
    <property type="entry name" value="set domain protein methyltransferase, domain 1"/>
    <property type="match status" value="1"/>
</dbReference>
<dbReference type="CDD" id="cd19177">
    <property type="entry name" value="SET_SETD4"/>
    <property type="match status" value="1"/>
</dbReference>
<dbReference type="Pfam" id="PF00856">
    <property type="entry name" value="SET"/>
    <property type="match status" value="1"/>
</dbReference>
<keyword evidence="1" id="KW-0489">Methyltransferase</keyword>
<dbReference type="SUPFAM" id="SSF82199">
    <property type="entry name" value="SET domain"/>
    <property type="match status" value="1"/>
</dbReference>
<dbReference type="InterPro" id="IPR016852">
    <property type="entry name" value="SET_MeTrfase"/>
</dbReference>
<sequence>MGIRNGRRARRKWRRRYCHQNIVQAVNLCHESQYVELRKWLKERGFNSKSLIPALFSDTGRGLMTTKSIQAGDLLISLPESCLLTTTSVLSSYMGEYVKRWKPPVSPLLALCAFLISERHLATGSQWKPYVDVLPKTYTCPVYFSDEVISLLPRGLRKKALDQRDEVAKLHSSSLGFFRSLQPLFREPVESIFTHDALRWAWCSVNTRTVYMEHPQSPHLSRERDVYALAPYLDLLNHCPEVQVEAGFSQVTRCYEIRSVQGCKKYQQAFICYGPHDNQRLLLEYGFVAPNNPHSVVYVDPGDLQMCLSGTDKQFAQKLLFLKQHDFLVNLTFGPEGPSWRLLTVLRLLSLQPDQYSSWKSVLLGAAVSHDSEERSLQLARMLCQYLWDENATALQSVSLLKEGAGASTREQRAVVECLRLEAQGILGHSQELLRNHQR</sequence>
<evidence type="ECO:0000256" key="3">
    <source>
        <dbReference type="ARBA" id="ARBA00022691"/>
    </source>
</evidence>
<accession>A0A9D3T0J1</accession>
<feature type="domain" description="SET" evidence="4">
    <location>
        <begin position="49"/>
        <end position="274"/>
    </location>
</feature>
<dbReference type="InterPro" id="IPR044429">
    <property type="entry name" value="SETD4_SET"/>
</dbReference>
<dbReference type="InterPro" id="IPR046341">
    <property type="entry name" value="SET_dom_sf"/>
</dbReference>
<gene>
    <name evidence="5" type="ORF">MATL_G00179500</name>
</gene>
<evidence type="ECO:0000313" key="5">
    <source>
        <dbReference type="EMBL" id="KAG7463714.1"/>
    </source>
</evidence>
<dbReference type="PIRSF" id="PIRSF027158">
    <property type="entry name" value="Lys_MTase_YDR198C_prd"/>
    <property type="match status" value="1"/>
</dbReference>
<dbReference type="InterPro" id="IPR050600">
    <property type="entry name" value="SETD3_SETD6_MTase"/>
</dbReference>
<evidence type="ECO:0000259" key="4">
    <source>
        <dbReference type="PROSITE" id="PS50280"/>
    </source>
</evidence>
<dbReference type="GO" id="GO:0032259">
    <property type="term" value="P:methylation"/>
    <property type="evidence" value="ECO:0007669"/>
    <property type="project" value="UniProtKB-KW"/>
</dbReference>
<evidence type="ECO:0000256" key="1">
    <source>
        <dbReference type="ARBA" id="ARBA00022603"/>
    </source>
</evidence>
<dbReference type="OrthoDB" id="341421at2759"/>
<dbReference type="InterPro" id="IPR001214">
    <property type="entry name" value="SET_dom"/>
</dbReference>
<dbReference type="PANTHER" id="PTHR13271:SF151">
    <property type="entry name" value="SET DOMAIN-CONTAINING PROTEIN 4"/>
    <property type="match status" value="1"/>
</dbReference>
<comment type="caution">
    <text evidence="5">The sequence shown here is derived from an EMBL/GenBank/DDBJ whole genome shotgun (WGS) entry which is preliminary data.</text>
</comment>
<dbReference type="Proteomes" id="UP001046870">
    <property type="component" value="Chromosome 15"/>
</dbReference>
<dbReference type="PROSITE" id="PS50280">
    <property type="entry name" value="SET"/>
    <property type="match status" value="1"/>
</dbReference>
<keyword evidence="2" id="KW-0808">Transferase</keyword>
<dbReference type="InterPro" id="IPR015353">
    <property type="entry name" value="Rubisco_LSMT_subst-bd"/>
</dbReference>
<proteinExistence type="predicted"/>
<dbReference type="InterPro" id="IPR036464">
    <property type="entry name" value="Rubisco_LSMT_subst-bd_sf"/>
</dbReference>
<evidence type="ECO:0000313" key="6">
    <source>
        <dbReference type="Proteomes" id="UP001046870"/>
    </source>
</evidence>
<dbReference type="FunFam" id="3.90.1410.10:FF:000002">
    <property type="entry name" value="SET domain-containing protein 4 isoform X1"/>
    <property type="match status" value="1"/>
</dbReference>
<name>A0A9D3T0J1_MEGAT</name>
<dbReference type="AlphaFoldDB" id="A0A9D3T0J1"/>